<evidence type="ECO:0000313" key="5">
    <source>
        <dbReference type="Proteomes" id="UP000198432"/>
    </source>
</evidence>
<evidence type="ECO:0000256" key="2">
    <source>
        <dbReference type="ARBA" id="ARBA00022840"/>
    </source>
</evidence>
<dbReference type="GO" id="GO:0005524">
    <property type="term" value="F:ATP binding"/>
    <property type="evidence" value="ECO:0007669"/>
    <property type="project" value="UniProtKB-KW"/>
</dbReference>
<protein>
    <submittedName>
        <fullName evidence="4">Long-chain acyl-CoA synthetase</fullName>
    </submittedName>
</protein>
<dbReference type="OrthoDB" id="9778383at2"/>
<evidence type="ECO:0000256" key="1">
    <source>
        <dbReference type="ARBA" id="ARBA00022741"/>
    </source>
</evidence>
<evidence type="ECO:0000313" key="4">
    <source>
        <dbReference type="EMBL" id="SNT05727.1"/>
    </source>
</evidence>
<dbReference type="PROSITE" id="PS00455">
    <property type="entry name" value="AMP_BINDING"/>
    <property type="match status" value="1"/>
</dbReference>
<reference evidence="5" key="1">
    <citation type="submission" date="2017-06" db="EMBL/GenBank/DDBJ databases">
        <authorList>
            <person name="Varghese N."/>
            <person name="Submissions S."/>
        </authorList>
    </citation>
    <scope>NUCLEOTIDE SEQUENCE [LARGE SCALE GENOMIC DNA]</scope>
    <source>
        <strain evidence="5">NKM1</strain>
    </source>
</reference>
<keyword evidence="2" id="KW-0067">ATP-binding</keyword>
<dbReference type="Gene3D" id="3.40.50.12780">
    <property type="entry name" value="N-terminal domain of ligase-like"/>
    <property type="match status" value="2"/>
</dbReference>
<dbReference type="GO" id="GO:0004467">
    <property type="term" value="F:long-chain fatty acid-CoA ligase activity"/>
    <property type="evidence" value="ECO:0007669"/>
    <property type="project" value="TreeGrafter"/>
</dbReference>
<sequence length="586" mass="66336">MNITRTFDLLPYQLQHFPQPDCLAAKVNGTWQKYSTQDVQDYANKVSLGLLKLGIGKNDKVAIISFNRPEWVLADYGIQQVGAISVPMYPTITVEDYRYIFNDAEVKVIFVADASLYNKVVAATQGMDSIKEIYTFDQVQGAKNWSEVLELGEGEDVQQLEPLKAAVAPDDILTIIYTSGTTGNPKGVMLMHSNLMSNVLGTEPYVPVNHQHRALSFLPLCHVFERMLLYLYFRMGVSIYYAESIEKVSENLKEVKPHVFTTVPRLLEKVYDKIVATGMELTGVKRKLFFWALELGLNYDTQKDQGWWYNKQLDLANKIIFSKWREALGGNVRAIVSGGAALQPRLARVFWAAQIRVMEGYGLTETSPVIAVNRFEPENNMIGTVGMAIDGVEIKIAEDGEILTRGPHVMKGYYNKPELTDEVIDRDGWFHTGDIGELVEGKYLRITDRKKEMFKTSGGKYVAPQPIENKLKESVVIEQAMVVGEGQKYAAALIVPSFMGLQDWANYKGIKYSSDEEMITRPEVLEKYQREIEKANEGLAQYETIKKFRLVPKMWTVESGELTPTLKVKRKIISANYRGLIDSMYS</sequence>
<dbReference type="InterPro" id="IPR042099">
    <property type="entry name" value="ANL_N_sf"/>
</dbReference>
<dbReference type="SUPFAM" id="SSF56801">
    <property type="entry name" value="Acetyl-CoA synthetase-like"/>
    <property type="match status" value="1"/>
</dbReference>
<evidence type="ECO:0000259" key="3">
    <source>
        <dbReference type="Pfam" id="PF00501"/>
    </source>
</evidence>
<proteinExistence type="predicted"/>
<dbReference type="AlphaFoldDB" id="A0A239JIR1"/>
<feature type="domain" description="AMP-dependent synthetase/ligase" evidence="3">
    <location>
        <begin position="25"/>
        <end position="414"/>
    </location>
</feature>
<dbReference type="Proteomes" id="UP000198432">
    <property type="component" value="Unassembled WGS sequence"/>
</dbReference>
<dbReference type="Pfam" id="PF23562">
    <property type="entry name" value="AMP-binding_C_3"/>
    <property type="match status" value="1"/>
</dbReference>
<gene>
    <name evidence="4" type="ORF">SAMN06296052_12226</name>
</gene>
<keyword evidence="1" id="KW-0547">Nucleotide-binding</keyword>
<dbReference type="PANTHER" id="PTHR43272">
    <property type="entry name" value="LONG-CHAIN-FATTY-ACID--COA LIGASE"/>
    <property type="match status" value="1"/>
</dbReference>
<dbReference type="InterPro" id="IPR000873">
    <property type="entry name" value="AMP-dep_synth/lig_dom"/>
</dbReference>
<dbReference type="GO" id="GO:0016020">
    <property type="term" value="C:membrane"/>
    <property type="evidence" value="ECO:0007669"/>
    <property type="project" value="TreeGrafter"/>
</dbReference>
<dbReference type="PANTHER" id="PTHR43272:SF33">
    <property type="entry name" value="AMP-BINDING DOMAIN-CONTAINING PROTEIN-RELATED"/>
    <property type="match status" value="1"/>
</dbReference>
<dbReference type="RefSeq" id="WP_089320923.1">
    <property type="nucleotide sequence ID" value="NZ_FZOQ01000022.1"/>
</dbReference>
<dbReference type="InterPro" id="IPR020845">
    <property type="entry name" value="AMP-binding_CS"/>
</dbReference>
<dbReference type="CDD" id="cd05907">
    <property type="entry name" value="VL_LC_FACS_like"/>
    <property type="match status" value="1"/>
</dbReference>
<dbReference type="EMBL" id="FZOQ01000022">
    <property type="protein sequence ID" value="SNT05727.1"/>
    <property type="molecule type" value="Genomic_DNA"/>
</dbReference>
<accession>A0A239JIR1</accession>
<keyword evidence="5" id="KW-1185">Reference proteome</keyword>
<organism evidence="4 5">
    <name type="scientific">Pontibacter ummariensis</name>
    <dbReference type="NCBI Taxonomy" id="1610492"/>
    <lineage>
        <taxon>Bacteria</taxon>
        <taxon>Pseudomonadati</taxon>
        <taxon>Bacteroidota</taxon>
        <taxon>Cytophagia</taxon>
        <taxon>Cytophagales</taxon>
        <taxon>Hymenobacteraceae</taxon>
        <taxon>Pontibacter</taxon>
    </lineage>
</organism>
<name>A0A239JIR1_9BACT</name>
<dbReference type="Pfam" id="PF00501">
    <property type="entry name" value="AMP-binding"/>
    <property type="match status" value="1"/>
</dbReference>